<dbReference type="InterPro" id="IPR001608">
    <property type="entry name" value="Ala_racemase_N"/>
</dbReference>
<dbReference type="SMART" id="SM01119">
    <property type="entry name" value="D-ser_dehydrat"/>
    <property type="match status" value="1"/>
</dbReference>
<sequence>MSPRPPAQIGMPAGDIETPALVVDLDLFDANLATLRDAVRGSGLRLRPHGKAHKCPDIARHQMAAGAIGLCCQKVSEAEVFVAAGIPDILVTNEIVDPRKLARLVALAERARIGVCVDGMAHVEGLKAAVAGKGVTVDVLVEIDVGQGRCGMPPGPEMTRLAAVIADTPGLVFAGLQAYHGGAQHLRQPEERRAAIADAAAAVRRATALLDQAGLACRTVTGAGTGSFGLEMASGAYTELQCGSYALMDADYARNRFEGPVFAHALLVHATVISTAVAGQAVLDAGYKALAVDSGRPVPFEIDTDIIGMSDEHTLLRQPKDRALVPGDRVRLIPGHVDPTVNLHDWFVGVRSGVVEALWPIAARGPGL</sequence>
<dbReference type="SUPFAM" id="SSF51419">
    <property type="entry name" value="PLP-binding barrel"/>
    <property type="match status" value="1"/>
</dbReference>
<proteinExistence type="inferred from homology"/>
<comment type="caution">
    <text evidence="4">The sequence shown here is derived from an EMBL/GenBank/DDBJ whole genome shotgun (WGS) entry which is preliminary data.</text>
</comment>
<dbReference type="CDD" id="cd06819">
    <property type="entry name" value="PLPDE_III_LS_D-TA"/>
    <property type="match status" value="1"/>
</dbReference>
<dbReference type="Gene3D" id="2.40.37.20">
    <property type="entry name" value="D-serine dehydratase-like domain"/>
    <property type="match status" value="1"/>
</dbReference>
<feature type="domain" description="D-serine dehydratase-like" evidence="3">
    <location>
        <begin position="265"/>
        <end position="351"/>
    </location>
</feature>
<dbReference type="InterPro" id="IPR026956">
    <property type="entry name" value="D-ser_dehydrat-like_dom"/>
</dbReference>
<dbReference type="GO" id="GO:0008721">
    <property type="term" value="F:D-serine ammonia-lyase activity"/>
    <property type="evidence" value="ECO:0007669"/>
    <property type="project" value="TreeGrafter"/>
</dbReference>
<comment type="similarity">
    <text evidence="1">Belongs to the DSD1 family.</text>
</comment>
<organism evidence="4 5">
    <name type="scientific">Aquabacter spiritensis</name>
    <dbReference type="NCBI Taxonomy" id="933073"/>
    <lineage>
        <taxon>Bacteria</taxon>
        <taxon>Pseudomonadati</taxon>
        <taxon>Pseudomonadota</taxon>
        <taxon>Alphaproteobacteria</taxon>
        <taxon>Hyphomicrobiales</taxon>
        <taxon>Xanthobacteraceae</taxon>
        <taxon>Aquabacter</taxon>
    </lineage>
</organism>
<accession>A0A4R3M1T4</accession>
<protein>
    <submittedName>
        <fullName evidence="4">D-serine deaminase-like pyridoxal phosphate-dependent protein</fullName>
    </submittedName>
</protein>
<dbReference type="GO" id="GO:0036088">
    <property type="term" value="P:D-serine catabolic process"/>
    <property type="evidence" value="ECO:0007669"/>
    <property type="project" value="TreeGrafter"/>
</dbReference>
<keyword evidence="2" id="KW-0456">Lyase</keyword>
<dbReference type="Gene3D" id="3.20.20.10">
    <property type="entry name" value="Alanine racemase"/>
    <property type="match status" value="1"/>
</dbReference>
<dbReference type="RefSeq" id="WP_132031204.1">
    <property type="nucleotide sequence ID" value="NZ_SMAI01000005.1"/>
</dbReference>
<dbReference type="OrthoDB" id="9772497at2"/>
<reference evidence="4 5" key="1">
    <citation type="submission" date="2019-03" db="EMBL/GenBank/DDBJ databases">
        <title>Genomic Encyclopedia of Type Strains, Phase IV (KMG-IV): sequencing the most valuable type-strain genomes for metagenomic binning, comparative biology and taxonomic classification.</title>
        <authorList>
            <person name="Goeker M."/>
        </authorList>
    </citation>
    <scope>NUCLEOTIDE SEQUENCE [LARGE SCALE GENOMIC DNA]</scope>
    <source>
        <strain evidence="4 5">DSM 9035</strain>
    </source>
</reference>
<evidence type="ECO:0000256" key="1">
    <source>
        <dbReference type="ARBA" id="ARBA00005323"/>
    </source>
</evidence>
<dbReference type="InterPro" id="IPR029066">
    <property type="entry name" value="PLP-binding_barrel"/>
</dbReference>
<keyword evidence="5" id="KW-1185">Reference proteome</keyword>
<evidence type="ECO:0000313" key="4">
    <source>
        <dbReference type="EMBL" id="TCT05127.1"/>
    </source>
</evidence>
<name>A0A4R3M1T4_9HYPH</name>
<dbReference type="InterPro" id="IPR042208">
    <property type="entry name" value="D-ser_dehydrat-like_sf"/>
</dbReference>
<evidence type="ECO:0000259" key="3">
    <source>
        <dbReference type="SMART" id="SM01119"/>
    </source>
</evidence>
<dbReference type="AlphaFoldDB" id="A0A4R3M1T4"/>
<dbReference type="Proteomes" id="UP000294664">
    <property type="component" value="Unassembled WGS sequence"/>
</dbReference>
<dbReference type="InterPro" id="IPR051466">
    <property type="entry name" value="D-amino_acid_metab_enzyme"/>
</dbReference>
<dbReference type="PANTHER" id="PTHR28004">
    <property type="entry name" value="ZGC:162816-RELATED"/>
    <property type="match status" value="1"/>
</dbReference>
<dbReference type="PANTHER" id="PTHR28004:SF2">
    <property type="entry name" value="D-SERINE DEHYDRATASE"/>
    <property type="match status" value="1"/>
</dbReference>
<dbReference type="Pfam" id="PF01168">
    <property type="entry name" value="Ala_racemase_N"/>
    <property type="match status" value="1"/>
</dbReference>
<dbReference type="Pfam" id="PF14031">
    <property type="entry name" value="D-ser_dehydrat"/>
    <property type="match status" value="1"/>
</dbReference>
<dbReference type="EMBL" id="SMAI01000005">
    <property type="protein sequence ID" value="TCT05127.1"/>
    <property type="molecule type" value="Genomic_DNA"/>
</dbReference>
<evidence type="ECO:0000256" key="2">
    <source>
        <dbReference type="ARBA" id="ARBA00023239"/>
    </source>
</evidence>
<evidence type="ECO:0000313" key="5">
    <source>
        <dbReference type="Proteomes" id="UP000294664"/>
    </source>
</evidence>
<gene>
    <name evidence="4" type="ORF">EDC64_105158</name>
</gene>